<comment type="caution">
    <text evidence="2">The sequence shown here is derived from an EMBL/GenBank/DDBJ whole genome shotgun (WGS) entry which is preliminary data.</text>
</comment>
<dbReference type="EMBL" id="JAHWXS010000086">
    <property type="protein sequence ID" value="MFK5736997.1"/>
    <property type="molecule type" value="Genomic_DNA"/>
</dbReference>
<dbReference type="RefSeq" id="WP_405130391.1">
    <property type="nucleotide sequence ID" value="NZ_JAHWXS010000086.1"/>
</dbReference>
<protein>
    <submittedName>
        <fullName evidence="2">Uncharacterized protein</fullName>
    </submittedName>
</protein>
<keyword evidence="1" id="KW-1133">Transmembrane helix</keyword>
<dbReference type="Proteomes" id="UP001621534">
    <property type="component" value="Unassembled WGS sequence"/>
</dbReference>
<organism evidence="2 3">
    <name type="scientific">Pseudomonas urmiensis</name>
    <dbReference type="NCBI Taxonomy" id="2745493"/>
    <lineage>
        <taxon>Bacteria</taxon>
        <taxon>Pseudomonadati</taxon>
        <taxon>Pseudomonadota</taxon>
        <taxon>Gammaproteobacteria</taxon>
        <taxon>Pseudomonadales</taxon>
        <taxon>Pseudomonadaceae</taxon>
        <taxon>Pseudomonas</taxon>
    </lineage>
</organism>
<feature type="non-terminal residue" evidence="2">
    <location>
        <position position="1"/>
    </location>
</feature>
<proteinExistence type="predicted"/>
<accession>A0ABW8P418</accession>
<evidence type="ECO:0000313" key="2">
    <source>
        <dbReference type="EMBL" id="MFK5736997.1"/>
    </source>
</evidence>
<keyword evidence="1" id="KW-0812">Transmembrane</keyword>
<gene>
    <name evidence="2" type="ORF">KW869_26065</name>
</gene>
<evidence type="ECO:0000313" key="3">
    <source>
        <dbReference type="Proteomes" id="UP001621534"/>
    </source>
</evidence>
<name>A0ABW8P418_9PSED</name>
<evidence type="ECO:0000256" key="1">
    <source>
        <dbReference type="SAM" id="Phobius"/>
    </source>
</evidence>
<sequence length="84" mass="8631">PGVGGVFAAIDAIADLITLIDGNQDDVVTWISFGINVFGIMSFPGVGAARAAIRPTLHMLRSHSKATLGNALLTALESNLNALA</sequence>
<dbReference type="CDD" id="cd20743">
    <property type="entry name" value="FIX_RhsA-like"/>
    <property type="match status" value="1"/>
</dbReference>
<reference evidence="2 3" key="1">
    <citation type="journal article" date="2012" name="Plant Soil">
        <title>Screening of plant growth-promoting traits in arsenic-resistant bacteria isolated from the rhizosphere of soybean plants from Argentinean agricultural soil.</title>
        <authorList>
            <person name="Wevar Oller A.L."/>
            <person name="Talano M.A."/>
            <person name="Agostini E."/>
        </authorList>
    </citation>
    <scope>NUCLEOTIDE SEQUENCE [LARGE SCALE GENOMIC DNA]</scope>
    <source>
        <strain evidence="2 3">AW4</strain>
    </source>
</reference>
<keyword evidence="1" id="KW-0472">Membrane</keyword>
<feature type="non-terminal residue" evidence="2">
    <location>
        <position position="84"/>
    </location>
</feature>
<feature type="transmembrane region" description="Helical" evidence="1">
    <location>
        <begin position="30"/>
        <end position="53"/>
    </location>
</feature>
<keyword evidence="3" id="KW-1185">Reference proteome</keyword>